<dbReference type="Proteomes" id="UP001321018">
    <property type="component" value="Unassembled WGS sequence"/>
</dbReference>
<feature type="domain" description="PAS" evidence="9">
    <location>
        <begin position="987"/>
        <end position="1056"/>
    </location>
</feature>
<keyword evidence="6" id="KW-0175">Coiled coil</keyword>
<dbReference type="Pfam" id="PF00512">
    <property type="entry name" value="HisKA"/>
    <property type="match status" value="1"/>
</dbReference>
<dbReference type="InterPro" id="IPR003661">
    <property type="entry name" value="HisK_dim/P_dom"/>
</dbReference>
<protein>
    <recommendedName>
        <fullName evidence="2">histidine kinase</fullName>
        <ecNumber evidence="2">2.7.13.3</ecNumber>
    </recommendedName>
</protein>
<dbReference type="Pfam" id="PF00989">
    <property type="entry name" value="PAS"/>
    <property type="match status" value="1"/>
</dbReference>
<dbReference type="SUPFAM" id="SSF47384">
    <property type="entry name" value="Homodimeric domain of signal transducing histidine kinase"/>
    <property type="match status" value="1"/>
</dbReference>
<dbReference type="EMBL" id="JAOPKA010000002">
    <property type="protein sequence ID" value="MCU4740582.1"/>
    <property type="molecule type" value="Genomic_DNA"/>
</dbReference>
<feature type="domain" description="PAC" evidence="10">
    <location>
        <begin position="1061"/>
        <end position="1114"/>
    </location>
</feature>
<dbReference type="Pfam" id="PF08447">
    <property type="entry name" value="PAS_3"/>
    <property type="match status" value="1"/>
</dbReference>
<feature type="domain" description="PAC" evidence="10">
    <location>
        <begin position="817"/>
        <end position="869"/>
    </location>
</feature>
<evidence type="ECO:0000256" key="6">
    <source>
        <dbReference type="SAM" id="Coils"/>
    </source>
</evidence>
<feature type="domain" description="PAC" evidence="10">
    <location>
        <begin position="301"/>
        <end position="355"/>
    </location>
</feature>
<dbReference type="Gene3D" id="3.30.565.10">
    <property type="entry name" value="Histidine kinase-like ATPase, C-terminal domain"/>
    <property type="match status" value="1"/>
</dbReference>
<keyword evidence="3" id="KW-0597">Phosphoprotein</keyword>
<dbReference type="CDD" id="cd00082">
    <property type="entry name" value="HisKA"/>
    <property type="match status" value="1"/>
</dbReference>
<evidence type="ECO:0000256" key="3">
    <source>
        <dbReference type="ARBA" id="ARBA00022553"/>
    </source>
</evidence>
<feature type="coiled-coil region" evidence="6">
    <location>
        <begin position="476"/>
        <end position="503"/>
    </location>
</feature>
<evidence type="ECO:0000256" key="5">
    <source>
        <dbReference type="ARBA" id="ARBA00022777"/>
    </source>
</evidence>
<dbReference type="InterPro" id="IPR005467">
    <property type="entry name" value="His_kinase_dom"/>
</dbReference>
<evidence type="ECO:0000256" key="4">
    <source>
        <dbReference type="ARBA" id="ARBA00022679"/>
    </source>
</evidence>
<dbReference type="FunFam" id="3.30.565.10:FF:000006">
    <property type="entry name" value="Sensor histidine kinase WalK"/>
    <property type="match status" value="1"/>
</dbReference>
<dbReference type="InterPro" id="IPR013655">
    <property type="entry name" value="PAS_fold_3"/>
</dbReference>
<dbReference type="PANTHER" id="PTHR43304">
    <property type="entry name" value="PHYTOCHROME-LIKE PROTEIN CPH1"/>
    <property type="match status" value="1"/>
</dbReference>
<evidence type="ECO:0000313" key="11">
    <source>
        <dbReference type="EMBL" id="MCU4740582.1"/>
    </source>
</evidence>
<dbReference type="SMART" id="SM00091">
    <property type="entry name" value="PAS"/>
    <property type="match status" value="6"/>
</dbReference>
<name>A0AAP2YX25_9EURY</name>
<dbReference type="SMART" id="SM00086">
    <property type="entry name" value="PAC"/>
    <property type="match status" value="6"/>
</dbReference>
<proteinExistence type="predicted"/>
<feature type="domain" description="PAC" evidence="10">
    <location>
        <begin position="938"/>
        <end position="990"/>
    </location>
</feature>
<feature type="domain" description="PAC" evidence="10">
    <location>
        <begin position="158"/>
        <end position="210"/>
    </location>
</feature>
<dbReference type="InterPro" id="IPR001610">
    <property type="entry name" value="PAC"/>
</dbReference>
<dbReference type="InterPro" id="IPR013656">
    <property type="entry name" value="PAS_4"/>
</dbReference>
<feature type="region of interest" description="Disordered" evidence="7">
    <location>
        <begin position="254"/>
        <end position="273"/>
    </location>
</feature>
<feature type="domain" description="PAS" evidence="9">
    <location>
        <begin position="739"/>
        <end position="814"/>
    </location>
</feature>
<dbReference type="NCBIfam" id="TIGR00229">
    <property type="entry name" value="sensory_box"/>
    <property type="match status" value="7"/>
</dbReference>
<dbReference type="Pfam" id="PF08448">
    <property type="entry name" value="PAS_4"/>
    <property type="match status" value="4"/>
</dbReference>
<gene>
    <name evidence="11" type="ORF">OB960_04110</name>
</gene>
<dbReference type="Gene3D" id="1.10.287.130">
    <property type="match status" value="1"/>
</dbReference>
<evidence type="ECO:0000259" key="9">
    <source>
        <dbReference type="PROSITE" id="PS50112"/>
    </source>
</evidence>
<reference evidence="11" key="1">
    <citation type="submission" date="2022-09" db="EMBL/GenBank/DDBJ databases">
        <title>Enrichment on poylsaccharides allowed isolation of novel metabolic and taxonomic groups of Haloarchaea.</title>
        <authorList>
            <person name="Sorokin D.Y."/>
            <person name="Elcheninov A.G."/>
            <person name="Khizhniak T.V."/>
            <person name="Kolganova T.V."/>
            <person name="Kublanov I.V."/>
        </authorList>
    </citation>
    <scope>NUCLEOTIDE SEQUENCE</scope>
    <source>
        <strain evidence="11">AArc-xg1-1</strain>
    </source>
</reference>
<dbReference type="PROSITE" id="PS50109">
    <property type="entry name" value="HIS_KIN"/>
    <property type="match status" value="1"/>
</dbReference>
<dbReference type="Pfam" id="PF13426">
    <property type="entry name" value="PAS_9"/>
    <property type="match status" value="1"/>
</dbReference>
<feature type="domain" description="PAS" evidence="9">
    <location>
        <begin position="356"/>
        <end position="399"/>
    </location>
</feature>
<dbReference type="InterPro" id="IPR003594">
    <property type="entry name" value="HATPase_dom"/>
</dbReference>
<dbReference type="PROSITE" id="PS50112">
    <property type="entry name" value="PAS"/>
    <property type="match status" value="5"/>
</dbReference>
<evidence type="ECO:0000313" key="12">
    <source>
        <dbReference type="Proteomes" id="UP001321018"/>
    </source>
</evidence>
<feature type="domain" description="PAS" evidence="9">
    <location>
        <begin position="493"/>
        <end position="563"/>
    </location>
</feature>
<feature type="domain" description="PAC" evidence="10">
    <location>
        <begin position="686"/>
        <end position="738"/>
    </location>
</feature>
<keyword evidence="5" id="KW-0418">Kinase</keyword>
<dbReference type="InterPro" id="IPR000700">
    <property type="entry name" value="PAS-assoc_C"/>
</dbReference>
<dbReference type="InterPro" id="IPR036097">
    <property type="entry name" value="HisK_dim/P_sf"/>
</dbReference>
<dbReference type="Gene3D" id="3.30.450.20">
    <property type="entry name" value="PAS domain"/>
    <property type="match status" value="8"/>
</dbReference>
<dbReference type="SMART" id="SM00387">
    <property type="entry name" value="HATPase_c"/>
    <property type="match status" value="1"/>
</dbReference>
<dbReference type="InterPro" id="IPR052162">
    <property type="entry name" value="Sensor_kinase/Photoreceptor"/>
</dbReference>
<evidence type="ECO:0000259" key="10">
    <source>
        <dbReference type="PROSITE" id="PS50113"/>
    </source>
</evidence>
<organism evidence="11 12">
    <name type="scientific">Natronoglomus mannanivorans</name>
    <dbReference type="NCBI Taxonomy" id="2979990"/>
    <lineage>
        <taxon>Archaea</taxon>
        <taxon>Methanobacteriati</taxon>
        <taxon>Methanobacteriota</taxon>
        <taxon>Stenosarchaea group</taxon>
        <taxon>Halobacteria</taxon>
        <taxon>Halobacteriales</taxon>
        <taxon>Natrialbaceae</taxon>
        <taxon>Natronoglomus</taxon>
    </lineage>
</organism>
<dbReference type="Pfam" id="PF02518">
    <property type="entry name" value="HATPase_c"/>
    <property type="match status" value="1"/>
</dbReference>
<dbReference type="SUPFAM" id="SSF55785">
    <property type="entry name" value="PYP-like sensor domain (PAS domain)"/>
    <property type="match status" value="8"/>
</dbReference>
<dbReference type="InterPro" id="IPR035965">
    <property type="entry name" value="PAS-like_dom_sf"/>
</dbReference>
<feature type="domain" description="PAS" evidence="9">
    <location>
        <begin position="99"/>
        <end position="156"/>
    </location>
</feature>
<evidence type="ECO:0000259" key="8">
    <source>
        <dbReference type="PROSITE" id="PS50109"/>
    </source>
</evidence>
<dbReference type="InterPro" id="IPR013767">
    <property type="entry name" value="PAS_fold"/>
</dbReference>
<dbReference type="InterPro" id="IPR036890">
    <property type="entry name" value="HATPase_C_sf"/>
</dbReference>
<sequence>MESSEPPNGTSEDVRALFSALDQPSAPLTTAEIAEELAWARPVTRQRLEELSADGTLQFRQLPDDTRVWWQSDTSEQTSEHADRTAFSAFVNAVEDYAIFVLEPTGIVVSWNDGAERIKGYAKDEIVGEHVSTFYTDADVDAGVPEANLETAVIEGRVEDEGWRVRADGTRFWANVTITAIRDDDGRLQGFTKVTRDMTERREYEQRLHQERDLTEQILETVPVGIGLLTPDGSVVRSNRRLIEWLGLESWRRERDRDEDGNRNGNEDEDCHWTLHDADGEPVPTDELPWSRVAETGVAVYDFECRADRPGAETGPRWLSIDATPIADGHRDDDRIVVSVDDVTERKERERQLRREYDQTEKLLQTAPIAISVTDDSGEIVMANRRAQETLDLSSEELVTQLQTADDWQVRDVNGDPIDPTETPSARVLASGEPVFDEEISIEQPDGDRIELRVNAAPIFGPGGEIDRVITTGEEITALKRRERQLERRKAELETELSEILDRISDAFYALDDEWRFTHLNESAADILQYSEDELLGREVWDVFPDAKAGVYREQFRTAMERQKPVSFEVYADAVEAWLEFNVYPSESGLSIYFHDVTERVEREHALERAQRRFEAIFEDPNILVGLLEPDGTVVDINGTAMEYIDADLEAVTGEPFWETPWWGEGDEVGADVESWVERAATGEYIDFEADLTRPEGDQYTLSGSFRPVTDADGEVVSIIVSDRDVTERREYERALEERERQLSTLMENVPGMVYRCRNERGWPMEFVSDACREITGYEPEALESGAVNYGEDIMLEADREDVWAEIQQTVDEEDLFSVTYRIETADGDRRWVRSYGRGIFDDEGTLVSLEGIVADITERKRLETELAASERRYRTFAEYFPNGAVALFDDELVYTLAAGQGFEAVPADPERLEGRHLRAVWDDEIADQLEPTYRGALAGEERSVEISYGGREWVSYAVPVTDDQGTVVAGMTMVQDITERKERERELAKYETIVETIDDGIYVKDDDGLFTMVNDAYAELTGYDREQLVGAHASLVVDEDTIQQSSAMQAVMADENDADSTMEAMIQTADGELVPTEGTIATIETEGGDGEDNHVGVVRDITERKERQRKLEQSNERLEQFAYAASHDLQEPLRMVSSYLQLIDRRYGDALDAEGEEFLAFAVDGADRMRNMIEGLLEYSRVDTRGDPFEPVDLNRVLADVREDLQVKIEEHDADVTVGSLPRVEGDSEQLRQLFQNLVDNAIEYSGEEPPRVHVDVERDGDWWELSVRDEGIGIDPADADSVFEVFQRLHTPDEHEGTGIGLALCKRIVERHGGEIWVDSEPGEGSTFAVRLLAADDRDRNR</sequence>
<evidence type="ECO:0000256" key="7">
    <source>
        <dbReference type="SAM" id="MobiDB-lite"/>
    </source>
</evidence>
<dbReference type="InterPro" id="IPR004358">
    <property type="entry name" value="Sig_transdc_His_kin-like_C"/>
</dbReference>
<dbReference type="PROSITE" id="PS50113">
    <property type="entry name" value="PAC"/>
    <property type="match status" value="7"/>
</dbReference>
<keyword evidence="4" id="KW-0808">Transferase</keyword>
<comment type="catalytic activity">
    <reaction evidence="1">
        <text>ATP + protein L-histidine = ADP + protein N-phospho-L-histidine.</text>
        <dbReference type="EC" id="2.7.13.3"/>
    </reaction>
</comment>
<dbReference type="GO" id="GO:0006355">
    <property type="term" value="P:regulation of DNA-templated transcription"/>
    <property type="evidence" value="ECO:0007669"/>
    <property type="project" value="InterPro"/>
</dbReference>
<dbReference type="SUPFAM" id="SSF55874">
    <property type="entry name" value="ATPase domain of HSP90 chaperone/DNA topoisomerase II/histidine kinase"/>
    <property type="match status" value="1"/>
</dbReference>
<dbReference type="InterPro" id="IPR000014">
    <property type="entry name" value="PAS"/>
</dbReference>
<dbReference type="GO" id="GO:0000155">
    <property type="term" value="F:phosphorelay sensor kinase activity"/>
    <property type="evidence" value="ECO:0007669"/>
    <property type="project" value="InterPro"/>
</dbReference>
<feature type="domain" description="Histidine kinase" evidence="8">
    <location>
        <begin position="1125"/>
        <end position="1338"/>
    </location>
</feature>
<dbReference type="PRINTS" id="PR00344">
    <property type="entry name" value="BCTRLSENSOR"/>
</dbReference>
<comment type="caution">
    <text evidence="11">The sequence shown here is derived from an EMBL/GenBank/DDBJ whole genome shotgun (WGS) entry which is preliminary data.</text>
</comment>
<dbReference type="CDD" id="cd00130">
    <property type="entry name" value="PAS"/>
    <property type="match status" value="6"/>
</dbReference>
<dbReference type="SMART" id="SM00388">
    <property type="entry name" value="HisKA"/>
    <property type="match status" value="1"/>
</dbReference>
<dbReference type="PANTHER" id="PTHR43304:SF1">
    <property type="entry name" value="PAC DOMAIN-CONTAINING PROTEIN"/>
    <property type="match status" value="1"/>
</dbReference>
<dbReference type="EC" id="2.7.13.3" evidence="2"/>
<dbReference type="RefSeq" id="WP_338002428.1">
    <property type="nucleotide sequence ID" value="NZ_JAOPKA010000002.1"/>
</dbReference>
<evidence type="ECO:0000256" key="2">
    <source>
        <dbReference type="ARBA" id="ARBA00012438"/>
    </source>
</evidence>
<feature type="domain" description="PAC" evidence="10">
    <location>
        <begin position="436"/>
        <end position="488"/>
    </location>
</feature>
<accession>A0AAP2YX25</accession>
<evidence type="ECO:0000256" key="1">
    <source>
        <dbReference type="ARBA" id="ARBA00000085"/>
    </source>
</evidence>